<dbReference type="SUPFAM" id="SSF54523">
    <property type="entry name" value="Pili subunits"/>
    <property type="match status" value="1"/>
</dbReference>
<dbReference type="EMBL" id="APQU01000020">
    <property type="protein sequence ID" value="ENW28135.1"/>
    <property type="molecule type" value="Genomic_DNA"/>
</dbReference>
<protein>
    <recommendedName>
        <fullName evidence="4">Prepilin-type N-terminal cleavage/methylation domain-containing protein</fullName>
    </recommendedName>
</protein>
<dbReference type="InterPro" id="IPR012902">
    <property type="entry name" value="N_methyl_site"/>
</dbReference>
<evidence type="ECO:0000313" key="3">
    <source>
        <dbReference type="Proteomes" id="UP000018416"/>
    </source>
</evidence>
<keyword evidence="1" id="KW-0812">Transmembrane</keyword>
<evidence type="ECO:0000313" key="2">
    <source>
        <dbReference type="EMBL" id="ENW28135.1"/>
    </source>
</evidence>
<organism evidence="2 3">
    <name type="scientific">Acinetobacter lwoffii NIPH 478</name>
    <dbReference type="NCBI Taxonomy" id="1217668"/>
    <lineage>
        <taxon>Bacteria</taxon>
        <taxon>Pseudomonadati</taxon>
        <taxon>Pseudomonadota</taxon>
        <taxon>Gammaproteobacteria</taxon>
        <taxon>Moraxellales</taxon>
        <taxon>Moraxellaceae</taxon>
        <taxon>Acinetobacter</taxon>
    </lineage>
</organism>
<dbReference type="Pfam" id="PF16074">
    <property type="entry name" value="PilW"/>
    <property type="match status" value="1"/>
</dbReference>
<evidence type="ECO:0008006" key="4">
    <source>
        <dbReference type="Google" id="ProtNLM"/>
    </source>
</evidence>
<dbReference type="GO" id="GO:0043683">
    <property type="term" value="P:type IV pilus assembly"/>
    <property type="evidence" value="ECO:0007669"/>
    <property type="project" value="InterPro"/>
</dbReference>
<gene>
    <name evidence="2" type="ORF">F923_02912</name>
</gene>
<proteinExistence type="predicted"/>
<name>N9H8J9_ACILW</name>
<dbReference type="RefSeq" id="WP_005108531.1">
    <property type="nucleotide sequence ID" value="NZ_KB849836.1"/>
</dbReference>
<dbReference type="InterPro" id="IPR032092">
    <property type="entry name" value="PilW"/>
</dbReference>
<feature type="transmembrane region" description="Helical" evidence="1">
    <location>
        <begin position="12"/>
        <end position="34"/>
    </location>
</feature>
<keyword evidence="1" id="KW-1133">Transmembrane helix</keyword>
<dbReference type="InterPro" id="IPR045584">
    <property type="entry name" value="Pilin-like"/>
</dbReference>
<accession>N9H8J9</accession>
<dbReference type="PROSITE" id="PS00409">
    <property type="entry name" value="PROKAR_NTER_METHYL"/>
    <property type="match status" value="1"/>
</dbReference>
<evidence type="ECO:0000256" key="1">
    <source>
        <dbReference type="SAM" id="Phobius"/>
    </source>
</evidence>
<dbReference type="PATRIC" id="fig|1217668.3.peg.2844"/>
<sequence length="338" mass="37034">MRIYTKQSGFTLVELMISIVLGLLISAIALQLFLTSQRSVTVQQAMMNLQSSALFGLGSVINSIRLANLNSSQPFINDDVLYGGVVLSPSNISNNKKSDGSLNFTISDDLLSRGGIGESNLKDQESDQLVIQYKVSTPNQFDCEGTGLTISDYVVERYFLRKDTNRNDPNEPLALACKATRYTEDTAKTNTTLNGLSGNGEIIIPRVDHFSVRLGVAYDGANTDCNAITTTKKVPNEDGEEEDVTENIAADSRLDCFSYMDIEDYRALTGGKPQIVSIQIGLLVRSTDTVGNNEFFDGDQSYKVLNTSAMLKPDNKNNLYLRSIVTQTIAIRNGFGIE</sequence>
<dbReference type="Proteomes" id="UP000018416">
    <property type="component" value="Unassembled WGS sequence"/>
</dbReference>
<dbReference type="NCBIfam" id="TIGR02532">
    <property type="entry name" value="IV_pilin_GFxxxE"/>
    <property type="match status" value="1"/>
</dbReference>
<keyword evidence="1" id="KW-0472">Membrane</keyword>
<dbReference type="HOGENOM" id="CLU_054333_0_0_6"/>
<reference evidence="2 3" key="1">
    <citation type="submission" date="2013-02" db="EMBL/GenBank/DDBJ databases">
        <title>The Genome Sequence of Acinetobacter lwoffii NIPH 478.</title>
        <authorList>
            <consortium name="The Broad Institute Genome Sequencing Platform"/>
            <consortium name="The Broad Institute Genome Sequencing Center for Infectious Disease"/>
            <person name="Cerqueira G."/>
            <person name="Feldgarden M."/>
            <person name="Courvalin P."/>
            <person name="Perichon B."/>
            <person name="Grillot-Courvalin C."/>
            <person name="Clermont D."/>
            <person name="Rocha E."/>
            <person name="Yoon E.-J."/>
            <person name="Nemec A."/>
            <person name="Walker B."/>
            <person name="Young S.K."/>
            <person name="Zeng Q."/>
            <person name="Gargeya S."/>
            <person name="Fitzgerald M."/>
            <person name="Haas B."/>
            <person name="Abouelleil A."/>
            <person name="Alvarado L."/>
            <person name="Arachchi H.M."/>
            <person name="Berlin A.M."/>
            <person name="Chapman S.B."/>
            <person name="Dewar J."/>
            <person name="Goldberg J."/>
            <person name="Griggs A."/>
            <person name="Gujja S."/>
            <person name="Hansen M."/>
            <person name="Howarth C."/>
            <person name="Imamovic A."/>
            <person name="Larimer J."/>
            <person name="McCowan C."/>
            <person name="Murphy C."/>
            <person name="Neiman D."/>
            <person name="Pearson M."/>
            <person name="Priest M."/>
            <person name="Roberts A."/>
            <person name="Saif S."/>
            <person name="Shea T."/>
            <person name="Sisk P."/>
            <person name="Sykes S."/>
            <person name="Wortman J."/>
            <person name="Nusbaum C."/>
            <person name="Birren B."/>
        </authorList>
    </citation>
    <scope>NUCLEOTIDE SEQUENCE [LARGE SCALE GENOMIC DNA]</scope>
    <source>
        <strain evidence="2 3">NIPH 478</strain>
    </source>
</reference>
<dbReference type="AlphaFoldDB" id="N9H8J9"/>
<comment type="caution">
    <text evidence="2">The sequence shown here is derived from an EMBL/GenBank/DDBJ whole genome shotgun (WGS) entry which is preliminary data.</text>
</comment>
<dbReference type="Pfam" id="PF07963">
    <property type="entry name" value="N_methyl"/>
    <property type="match status" value="1"/>
</dbReference>